<organism evidence="2 3">
    <name type="scientific">Tessaracoccus antarcticus</name>
    <dbReference type="NCBI Taxonomy" id="2479848"/>
    <lineage>
        <taxon>Bacteria</taxon>
        <taxon>Bacillati</taxon>
        <taxon>Actinomycetota</taxon>
        <taxon>Actinomycetes</taxon>
        <taxon>Propionibacteriales</taxon>
        <taxon>Propionibacteriaceae</taxon>
        <taxon>Tessaracoccus</taxon>
    </lineage>
</organism>
<gene>
    <name evidence="2" type="ORF">EAX62_05035</name>
</gene>
<dbReference type="Proteomes" id="UP000275256">
    <property type="component" value="Unassembled WGS sequence"/>
</dbReference>
<dbReference type="EMBL" id="REFW01000001">
    <property type="protein sequence ID" value="RMB61955.1"/>
    <property type="molecule type" value="Genomic_DNA"/>
</dbReference>
<proteinExistence type="predicted"/>
<feature type="transmembrane region" description="Helical" evidence="1">
    <location>
        <begin position="6"/>
        <end position="25"/>
    </location>
</feature>
<accession>A0A3M0GAB5</accession>
<dbReference type="RefSeq" id="WP_121900503.1">
    <property type="nucleotide sequence ID" value="NZ_REFW01000001.1"/>
</dbReference>
<dbReference type="AlphaFoldDB" id="A0A3M0GAB5"/>
<reference evidence="2 3" key="1">
    <citation type="submission" date="2018-10" db="EMBL/GenBank/DDBJ databases">
        <title>Tessaracoccus antarcticuss sp. nov., isolated from sediment.</title>
        <authorList>
            <person name="Zhou L.Y."/>
            <person name="Du Z.J."/>
        </authorList>
    </citation>
    <scope>NUCLEOTIDE SEQUENCE [LARGE SCALE GENOMIC DNA]</scope>
    <source>
        <strain evidence="2 3">JDX10</strain>
    </source>
</reference>
<evidence type="ECO:0000256" key="1">
    <source>
        <dbReference type="SAM" id="Phobius"/>
    </source>
</evidence>
<name>A0A3M0GAB5_9ACTN</name>
<keyword evidence="3" id="KW-1185">Reference proteome</keyword>
<keyword evidence="1" id="KW-0812">Transmembrane</keyword>
<comment type="caution">
    <text evidence="2">The sequence shown here is derived from an EMBL/GenBank/DDBJ whole genome shotgun (WGS) entry which is preliminary data.</text>
</comment>
<keyword evidence="1" id="KW-0472">Membrane</keyword>
<evidence type="ECO:0000313" key="2">
    <source>
        <dbReference type="EMBL" id="RMB61955.1"/>
    </source>
</evidence>
<protein>
    <submittedName>
        <fullName evidence="2">Uncharacterized protein</fullName>
    </submittedName>
</protein>
<evidence type="ECO:0000313" key="3">
    <source>
        <dbReference type="Proteomes" id="UP000275256"/>
    </source>
</evidence>
<keyword evidence="1" id="KW-1133">Transmembrane helix</keyword>
<sequence>MELIEPALYAVVYIAYFVTTPWRWAKERRRLRRLSRLWGAWAGSRGWTMRDRWEGMGTAFSSKVFGRGGTRRALFGYEGMFDGVPVAGFSHEHTSGCGPERETTHRHVSMLRVPGARFPGLTVTPQTSKTERDVQFEDTEFNRSWHVTGAVPRFTHDVVHPRMMQWLTSALLPRSSSVCFERDTILITTPGILTPEQVDDHLRLLTRTVALVPGFVLREVGCRHPLPIADSGPGGGLAFTAAASSAP</sequence>
<dbReference type="OrthoDB" id="190895at2"/>